<evidence type="ECO:0000259" key="13">
    <source>
        <dbReference type="Pfam" id="PF03800"/>
    </source>
</evidence>
<dbReference type="KEGG" id="pmrn:116948330"/>
<dbReference type="GO" id="GO:0051315">
    <property type="term" value="P:attachment of mitotic spindle microtubules to kinetochore"/>
    <property type="evidence" value="ECO:0007669"/>
    <property type="project" value="TreeGrafter"/>
</dbReference>
<proteinExistence type="inferred from homology"/>
<dbReference type="GO" id="GO:0051383">
    <property type="term" value="P:kinetochore organization"/>
    <property type="evidence" value="ECO:0007669"/>
    <property type="project" value="TreeGrafter"/>
</dbReference>
<dbReference type="GO" id="GO:0007052">
    <property type="term" value="P:mitotic spindle organization"/>
    <property type="evidence" value="ECO:0007669"/>
    <property type="project" value="TreeGrafter"/>
</dbReference>
<accession>A0AAJ7TPU9</accession>
<dbReference type="PANTHER" id="PTHR21650:SF2">
    <property type="entry name" value="KINETOCHORE PROTEIN NUF2"/>
    <property type="match status" value="1"/>
</dbReference>
<keyword evidence="9" id="KW-0539">Nucleus</keyword>
<dbReference type="Proteomes" id="UP001318040">
    <property type="component" value="Chromosome 33"/>
</dbReference>
<gene>
    <name evidence="15 16" type="primary">NUF2</name>
</gene>
<organism evidence="14 16">
    <name type="scientific">Petromyzon marinus</name>
    <name type="common">Sea lamprey</name>
    <dbReference type="NCBI Taxonomy" id="7757"/>
    <lineage>
        <taxon>Eukaryota</taxon>
        <taxon>Metazoa</taxon>
        <taxon>Chordata</taxon>
        <taxon>Craniata</taxon>
        <taxon>Vertebrata</taxon>
        <taxon>Cyclostomata</taxon>
        <taxon>Hyperoartia</taxon>
        <taxon>Petromyzontiformes</taxon>
        <taxon>Petromyzontidae</taxon>
        <taxon>Petromyzon</taxon>
    </lineage>
</organism>
<dbReference type="InterPro" id="IPR038275">
    <property type="entry name" value="Nuf2_N_sf"/>
</dbReference>
<feature type="domain" description="Kinetochore protein Nuf2 N-terminal" evidence="13">
    <location>
        <begin position="6"/>
        <end position="142"/>
    </location>
</feature>
<sequence length="467" mass="55041">MDLVMTFPICKAEDIVTMMRTHILSEAEGKSISESDILQPKAEVMQHLYMRLLQSLCPLRNENFFLNAFTENVYEYMEGTIFQVNLFVYMEKFMPLCKVYDFKKKDLNYPTPRRTLRFWSAVNNFLNFHLSRSENFQKQAESLREEVQHFQKLKGKNEELKIRIDKIKKVPAQLEAEITPLSAEVAGLQETVDQDLKKTVTKLGEDGAIKKCELAEKTKLLNDMKVDLATAKENQALLRSQIVECPEQLKEELRRLKDGVLKLKSQKAENSKRLCELSLRVKTIQDILEYLEVCLKMMEECQRYFEEKIVVFKHLEKLGGEVDMNVDKLRTLTAKEDHLQQAQATRQDQRSTIQLKAEKRKQENEKEFLNWLGAMEKLEEKRKANIEQVDILHDRKHQLEEQQVNEMRFTQNDKRKVNEKFNGMLQAMNEFHADIFTQLEKHKMDQAAIWEKRNKLVESLEKILSKD</sequence>
<keyword evidence="6" id="KW-0498">Mitosis</keyword>
<keyword evidence="10" id="KW-0131">Cell cycle</keyword>
<reference evidence="15 16" key="1">
    <citation type="submission" date="2025-04" db="UniProtKB">
        <authorList>
            <consortium name="RefSeq"/>
        </authorList>
    </citation>
    <scope>IDENTIFICATION</scope>
    <source>
        <tissue evidence="15 16">Sperm</tissue>
    </source>
</reference>
<evidence type="ECO:0000256" key="6">
    <source>
        <dbReference type="ARBA" id="ARBA00022776"/>
    </source>
</evidence>
<dbReference type="GO" id="GO:0051301">
    <property type="term" value="P:cell division"/>
    <property type="evidence" value="ECO:0007669"/>
    <property type="project" value="UniProtKB-KW"/>
</dbReference>
<evidence type="ECO:0000256" key="12">
    <source>
        <dbReference type="SAM" id="Coils"/>
    </source>
</evidence>
<evidence type="ECO:0000256" key="2">
    <source>
        <dbReference type="ARBA" id="ARBA00004629"/>
    </source>
</evidence>
<evidence type="ECO:0000256" key="1">
    <source>
        <dbReference type="ARBA" id="ARBA00004123"/>
    </source>
</evidence>
<keyword evidence="11" id="KW-0137">Centromere</keyword>
<protein>
    <submittedName>
        <fullName evidence="15 16">Kinetochore protein Nuf2</fullName>
    </submittedName>
</protein>
<feature type="coiled-coil region" evidence="12">
    <location>
        <begin position="126"/>
        <end position="170"/>
    </location>
</feature>
<evidence type="ECO:0000256" key="3">
    <source>
        <dbReference type="ARBA" id="ARBA00005498"/>
    </source>
</evidence>
<evidence type="ECO:0000256" key="8">
    <source>
        <dbReference type="ARBA" id="ARBA00023054"/>
    </source>
</evidence>
<evidence type="ECO:0000256" key="4">
    <source>
        <dbReference type="ARBA" id="ARBA00022454"/>
    </source>
</evidence>
<dbReference type="Pfam" id="PF03800">
    <property type="entry name" value="Nuf2"/>
    <property type="match status" value="1"/>
</dbReference>
<name>A0AAJ7TPU9_PETMA</name>
<keyword evidence="8 12" id="KW-0175">Coiled coil</keyword>
<keyword evidence="4" id="KW-0158">Chromosome</keyword>
<evidence type="ECO:0000256" key="7">
    <source>
        <dbReference type="ARBA" id="ARBA00022838"/>
    </source>
</evidence>
<evidence type="ECO:0000256" key="10">
    <source>
        <dbReference type="ARBA" id="ARBA00023306"/>
    </source>
</evidence>
<evidence type="ECO:0000313" key="14">
    <source>
        <dbReference type="Proteomes" id="UP001318040"/>
    </source>
</evidence>
<comment type="similarity">
    <text evidence="3">Belongs to the NUF2 family.</text>
</comment>
<dbReference type="GO" id="GO:0045132">
    <property type="term" value="P:meiotic chromosome segregation"/>
    <property type="evidence" value="ECO:0007669"/>
    <property type="project" value="TreeGrafter"/>
</dbReference>
<dbReference type="CTD" id="83540"/>
<keyword evidence="5" id="KW-0132">Cell division</keyword>
<dbReference type="GO" id="GO:0005634">
    <property type="term" value="C:nucleus"/>
    <property type="evidence" value="ECO:0007669"/>
    <property type="project" value="UniProtKB-SubCell"/>
</dbReference>
<keyword evidence="7" id="KW-0995">Kinetochore</keyword>
<keyword evidence="14" id="KW-1185">Reference proteome</keyword>
<evidence type="ECO:0000313" key="16">
    <source>
        <dbReference type="RefSeq" id="XP_032820786.1"/>
    </source>
</evidence>
<dbReference type="GO" id="GO:0031262">
    <property type="term" value="C:Ndc80 complex"/>
    <property type="evidence" value="ECO:0007669"/>
    <property type="project" value="InterPro"/>
</dbReference>
<dbReference type="RefSeq" id="XP_032820786.1">
    <property type="nucleotide sequence ID" value="XM_032964895.1"/>
</dbReference>
<dbReference type="AlphaFoldDB" id="A0AAJ7TPU9"/>
<evidence type="ECO:0000256" key="9">
    <source>
        <dbReference type="ARBA" id="ARBA00023242"/>
    </source>
</evidence>
<evidence type="ECO:0000256" key="5">
    <source>
        <dbReference type="ARBA" id="ARBA00022618"/>
    </source>
</evidence>
<dbReference type="RefSeq" id="XP_032820784.1">
    <property type="nucleotide sequence ID" value="XM_032964893.1"/>
</dbReference>
<dbReference type="InterPro" id="IPR005549">
    <property type="entry name" value="Kinetochore_Nuf2_N"/>
</dbReference>
<dbReference type="GO" id="GO:0044877">
    <property type="term" value="F:protein-containing complex binding"/>
    <property type="evidence" value="ECO:0007669"/>
    <property type="project" value="TreeGrafter"/>
</dbReference>
<comment type="subcellular location">
    <subcellularLocation>
        <location evidence="2">Chromosome</location>
        <location evidence="2">Centromere</location>
        <location evidence="2">Kinetochore</location>
    </subcellularLocation>
    <subcellularLocation>
        <location evidence="1">Nucleus</location>
    </subcellularLocation>
</comment>
<evidence type="ECO:0000256" key="11">
    <source>
        <dbReference type="ARBA" id="ARBA00023328"/>
    </source>
</evidence>
<dbReference type="Gene3D" id="1.10.418.60">
    <property type="entry name" value="Ncd80 complex, Nuf2 subunit"/>
    <property type="match status" value="1"/>
</dbReference>
<dbReference type="PANTHER" id="PTHR21650">
    <property type="entry name" value="MEMBRALIN/KINETOCHORE PROTEIN NUF2"/>
    <property type="match status" value="1"/>
</dbReference>
<evidence type="ECO:0000313" key="15">
    <source>
        <dbReference type="RefSeq" id="XP_032820784.1"/>
    </source>
</evidence>